<dbReference type="Proteomes" id="UP001152888">
    <property type="component" value="Unassembled WGS sequence"/>
</dbReference>
<dbReference type="GO" id="GO:0006915">
    <property type="term" value="P:apoptotic process"/>
    <property type="evidence" value="ECO:0007669"/>
    <property type="project" value="UniProtKB-KW"/>
</dbReference>
<dbReference type="GO" id="GO:0005634">
    <property type="term" value="C:nucleus"/>
    <property type="evidence" value="ECO:0007669"/>
    <property type="project" value="TreeGrafter"/>
</dbReference>
<dbReference type="Pfam" id="PF05918">
    <property type="entry name" value="API5"/>
    <property type="match status" value="1"/>
</dbReference>
<proteinExistence type="predicted"/>
<keyword evidence="1" id="KW-0053">Apoptosis</keyword>
<accession>A0A9P0P4C6</accession>
<keyword evidence="3" id="KW-1185">Reference proteome</keyword>
<dbReference type="PANTHER" id="PTHR12758">
    <property type="entry name" value="APOPTOSIS INHIBITOR 5-RELATED"/>
    <property type="match status" value="1"/>
</dbReference>
<dbReference type="EMBL" id="CAKOFQ010006766">
    <property type="protein sequence ID" value="CAH1969732.1"/>
    <property type="molecule type" value="Genomic_DNA"/>
</dbReference>
<dbReference type="AlphaFoldDB" id="A0A9P0P4C6"/>
<protein>
    <recommendedName>
        <fullName evidence="4">Apoptosis inhibitor 5</fullName>
    </recommendedName>
</protein>
<dbReference type="GO" id="GO:0003723">
    <property type="term" value="F:RNA binding"/>
    <property type="evidence" value="ECO:0007669"/>
    <property type="project" value="TreeGrafter"/>
</dbReference>
<dbReference type="InterPro" id="IPR008383">
    <property type="entry name" value="API5"/>
</dbReference>
<dbReference type="PANTHER" id="PTHR12758:SF19">
    <property type="entry name" value="APOPTOSIS INHIBITOR 5"/>
    <property type="match status" value="1"/>
</dbReference>
<gene>
    <name evidence="2" type="ORF">ACAOBT_LOCUS8517</name>
</gene>
<reference evidence="2" key="1">
    <citation type="submission" date="2022-03" db="EMBL/GenBank/DDBJ databases">
        <authorList>
            <person name="Sayadi A."/>
        </authorList>
    </citation>
    <scope>NUCLEOTIDE SEQUENCE</scope>
</reference>
<dbReference type="GO" id="GO:0043066">
    <property type="term" value="P:negative regulation of apoptotic process"/>
    <property type="evidence" value="ECO:0007669"/>
    <property type="project" value="TreeGrafter"/>
</dbReference>
<sequence>MADSIEELYETYKILTEAKETVVSKHSQEYLKCVERTKGNEKEKKLAAQIVSKFFKHFPDLQEKALNAIFDLCEDDDSMTRGVTRMSSTVA</sequence>
<evidence type="ECO:0000313" key="3">
    <source>
        <dbReference type="Proteomes" id="UP001152888"/>
    </source>
</evidence>
<comment type="caution">
    <text evidence="2">The sequence shown here is derived from an EMBL/GenBank/DDBJ whole genome shotgun (WGS) entry which is preliminary data.</text>
</comment>
<evidence type="ECO:0000313" key="2">
    <source>
        <dbReference type="EMBL" id="CAH1969732.1"/>
    </source>
</evidence>
<organism evidence="2 3">
    <name type="scientific">Acanthoscelides obtectus</name>
    <name type="common">Bean weevil</name>
    <name type="synonym">Bruchus obtectus</name>
    <dbReference type="NCBI Taxonomy" id="200917"/>
    <lineage>
        <taxon>Eukaryota</taxon>
        <taxon>Metazoa</taxon>
        <taxon>Ecdysozoa</taxon>
        <taxon>Arthropoda</taxon>
        <taxon>Hexapoda</taxon>
        <taxon>Insecta</taxon>
        <taxon>Pterygota</taxon>
        <taxon>Neoptera</taxon>
        <taxon>Endopterygota</taxon>
        <taxon>Coleoptera</taxon>
        <taxon>Polyphaga</taxon>
        <taxon>Cucujiformia</taxon>
        <taxon>Chrysomeloidea</taxon>
        <taxon>Chrysomelidae</taxon>
        <taxon>Bruchinae</taxon>
        <taxon>Bruchini</taxon>
        <taxon>Acanthoscelides</taxon>
    </lineage>
</organism>
<name>A0A9P0P4C6_ACAOB</name>
<dbReference type="OrthoDB" id="19224at2759"/>
<evidence type="ECO:0000256" key="1">
    <source>
        <dbReference type="ARBA" id="ARBA00022703"/>
    </source>
</evidence>
<evidence type="ECO:0008006" key="4">
    <source>
        <dbReference type="Google" id="ProtNLM"/>
    </source>
</evidence>